<feature type="compositionally biased region" description="Polar residues" evidence="1">
    <location>
        <begin position="364"/>
        <end position="375"/>
    </location>
</feature>
<feature type="region of interest" description="Disordered" evidence="1">
    <location>
        <begin position="350"/>
        <end position="375"/>
    </location>
</feature>
<dbReference type="PANTHER" id="PTHR15154:SF2">
    <property type="entry name" value="HAMARTIN"/>
    <property type="match status" value="1"/>
</dbReference>
<evidence type="ECO:0000256" key="1">
    <source>
        <dbReference type="SAM" id="MobiDB-lite"/>
    </source>
</evidence>
<feature type="compositionally biased region" description="Polar residues" evidence="1">
    <location>
        <begin position="288"/>
        <end position="301"/>
    </location>
</feature>
<proteinExistence type="predicted"/>
<feature type="region of interest" description="Disordered" evidence="1">
    <location>
        <begin position="288"/>
        <end position="312"/>
    </location>
</feature>
<dbReference type="GO" id="GO:0033596">
    <property type="term" value="C:TSC1-TSC2 complex"/>
    <property type="evidence" value="ECO:0007669"/>
    <property type="project" value="TreeGrafter"/>
</dbReference>
<feature type="non-terminal residue" evidence="2">
    <location>
        <position position="514"/>
    </location>
</feature>
<comment type="caution">
    <text evidence="2">The sequence shown here is derived from an EMBL/GenBank/DDBJ whole genome shotgun (WGS) entry which is preliminary data.</text>
</comment>
<organism evidence="2 3">
    <name type="scientific">Dimargaris verticillata</name>
    <dbReference type="NCBI Taxonomy" id="2761393"/>
    <lineage>
        <taxon>Eukaryota</taxon>
        <taxon>Fungi</taxon>
        <taxon>Fungi incertae sedis</taxon>
        <taxon>Zoopagomycota</taxon>
        <taxon>Kickxellomycotina</taxon>
        <taxon>Dimargaritomycetes</taxon>
        <taxon>Dimargaritales</taxon>
        <taxon>Dimargaritaceae</taxon>
        <taxon>Dimargaris</taxon>
    </lineage>
</organism>
<dbReference type="OrthoDB" id="6022054at2759"/>
<protein>
    <submittedName>
        <fullName evidence="2">Uncharacterized protein</fullName>
    </submittedName>
</protein>
<dbReference type="GO" id="GO:0032007">
    <property type="term" value="P:negative regulation of TOR signaling"/>
    <property type="evidence" value="ECO:0007669"/>
    <property type="project" value="TreeGrafter"/>
</dbReference>
<gene>
    <name evidence="2" type="ORF">H4R34_005919</name>
</gene>
<dbReference type="AlphaFoldDB" id="A0A9W8AW19"/>
<evidence type="ECO:0000313" key="2">
    <source>
        <dbReference type="EMBL" id="KAJ1970886.1"/>
    </source>
</evidence>
<dbReference type="Proteomes" id="UP001151582">
    <property type="component" value="Unassembled WGS sequence"/>
</dbReference>
<reference evidence="2" key="1">
    <citation type="submission" date="2022-07" db="EMBL/GenBank/DDBJ databases">
        <title>Phylogenomic reconstructions and comparative analyses of Kickxellomycotina fungi.</title>
        <authorList>
            <person name="Reynolds N.K."/>
            <person name="Stajich J.E."/>
            <person name="Barry K."/>
            <person name="Grigoriev I.V."/>
            <person name="Crous P."/>
            <person name="Smith M.E."/>
        </authorList>
    </citation>
    <scope>NUCLEOTIDE SEQUENCE</scope>
    <source>
        <strain evidence="2">RSA 567</strain>
    </source>
</reference>
<name>A0A9W8AW19_9FUNG</name>
<evidence type="ECO:0000313" key="3">
    <source>
        <dbReference type="Proteomes" id="UP001151582"/>
    </source>
</evidence>
<feature type="non-terminal residue" evidence="2">
    <location>
        <position position="1"/>
    </location>
</feature>
<sequence length="514" mass="57623">ALYTLLNQVMTTDTELEFAALKFLSVFTSQLPNNKYIIIETPLLETVVNLLETTTSFELMDVSTNVLLFVLPCLGQHLADWLPRFLYILGRRLAWLRSPSPSVQALGTSDVVQIHEYLPLSTSTTLLFSYLYGPFPLNTTQFLQAPAKYIRSWLTSRGVPETDTAQYPTKAFELSGFYRQAEQLLRTHVYHPSLLRTSGEQVIRVIQTTWDAADSADAATKGLTPPYVVPPFASDPTVVNQKRLPEYLELQNFVSRDPLWQDPAKFIDFCVDLQVECVQRTWHAYNQQSPEKARPAQQSVSEPGVVPPRMRDATSGVTVPLFTLNSPDILSNDQPFAQLDQVYLPPQLTATPGAVEQPAPQGAGDSNCTDSSQQYTTGLISPDVIQNIHARPAQLAHNIVYSYAYAVAESDARVQSIPSRSSPQPPAANAAPVSFAEQGGQAALYRLANQLELERHIAAYRFDQIGQWKAERIQRAEAEVLNPFLNERARYYQRRFTELRAHHTDSIDQEHGMI</sequence>
<dbReference type="GO" id="GO:0051726">
    <property type="term" value="P:regulation of cell cycle"/>
    <property type="evidence" value="ECO:0007669"/>
    <property type="project" value="TreeGrafter"/>
</dbReference>
<accession>A0A9W8AW19</accession>
<keyword evidence="3" id="KW-1185">Reference proteome</keyword>
<dbReference type="InterPro" id="IPR007483">
    <property type="entry name" value="Hamartin"/>
</dbReference>
<dbReference type="PANTHER" id="PTHR15154">
    <property type="entry name" value="HAMARTIN"/>
    <property type="match status" value="1"/>
</dbReference>
<dbReference type="EMBL" id="JANBQB010001589">
    <property type="protein sequence ID" value="KAJ1970886.1"/>
    <property type="molecule type" value="Genomic_DNA"/>
</dbReference>